<proteinExistence type="predicted"/>
<feature type="coiled-coil region" evidence="1">
    <location>
        <begin position="259"/>
        <end position="286"/>
    </location>
</feature>
<protein>
    <recommendedName>
        <fullName evidence="3">Wadjet protein JetD C-terminal domain-containing protein</fullName>
    </recommendedName>
</protein>
<reference evidence="2" key="1">
    <citation type="journal article" date="2014" name="Front. Microbiol.">
        <title>High frequency of phylogenetically diverse reductive dehalogenase-homologous genes in deep subseafloor sedimentary metagenomes.</title>
        <authorList>
            <person name="Kawai M."/>
            <person name="Futagami T."/>
            <person name="Toyoda A."/>
            <person name="Takaki Y."/>
            <person name="Nishi S."/>
            <person name="Hori S."/>
            <person name="Arai W."/>
            <person name="Tsubouchi T."/>
            <person name="Morono Y."/>
            <person name="Uchiyama I."/>
            <person name="Ito T."/>
            <person name="Fujiyama A."/>
            <person name="Inagaki F."/>
            <person name="Takami H."/>
        </authorList>
    </citation>
    <scope>NUCLEOTIDE SEQUENCE</scope>
    <source>
        <strain evidence="2">Expedition CK06-06</strain>
    </source>
</reference>
<accession>X1RM01</accession>
<dbReference type="AlphaFoldDB" id="X1RM01"/>
<gene>
    <name evidence="2" type="ORF">S12H4_00205</name>
</gene>
<comment type="caution">
    <text evidence="2">The sequence shown here is derived from an EMBL/GenBank/DDBJ whole genome shotgun (WGS) entry which is preliminary data.</text>
</comment>
<organism evidence="2">
    <name type="scientific">marine sediment metagenome</name>
    <dbReference type="NCBI Taxonomy" id="412755"/>
    <lineage>
        <taxon>unclassified sequences</taxon>
        <taxon>metagenomes</taxon>
        <taxon>ecological metagenomes</taxon>
    </lineage>
</organism>
<sequence length="288" mass="32925">MRIDWIGVIIPKVKELLDSFSYRPTLRQIFYRLVAALLIPNTEVTYKSLSRATVLAREGALIDPLAFQDRVRTSQGGDYGFDSPEEFVEDMLDQLRDSPDQYTRPMWTTQQTMPIIWLEKDALFTPVTEIAGRYRVKVYAARGYSSFTSVYEAAQGIDGAMPTRVLQLTDFDPSGEDMVRDLRTRLTRYGATDFELEKIALTRAQVSRLGLPPMPAKKSDPRYERFAASYGDEVVELDAIPPDELERIVGAAIEDLIDQDAWNAETERAKQEREEAQRKIEELLDQLE</sequence>
<keyword evidence="1" id="KW-0175">Coiled coil</keyword>
<dbReference type="EMBL" id="BARW01000016">
    <property type="protein sequence ID" value="GAI67971.1"/>
    <property type="molecule type" value="Genomic_DNA"/>
</dbReference>
<name>X1RM01_9ZZZZ</name>
<evidence type="ECO:0000256" key="1">
    <source>
        <dbReference type="SAM" id="Coils"/>
    </source>
</evidence>
<evidence type="ECO:0000313" key="2">
    <source>
        <dbReference type="EMBL" id="GAI67971.1"/>
    </source>
</evidence>
<evidence type="ECO:0008006" key="3">
    <source>
        <dbReference type="Google" id="ProtNLM"/>
    </source>
</evidence>